<protein>
    <recommendedName>
        <fullName evidence="3">SCP2 domain-containing protein</fullName>
    </recommendedName>
</protein>
<dbReference type="Gene3D" id="3.30.1050.10">
    <property type="entry name" value="SCP2 sterol-binding domain"/>
    <property type="match status" value="1"/>
</dbReference>
<evidence type="ECO:0000313" key="1">
    <source>
        <dbReference type="EMBL" id="GKX31414.1"/>
    </source>
</evidence>
<organism evidence="1 2">
    <name type="scientific">Vallitalea longa</name>
    <dbReference type="NCBI Taxonomy" id="2936439"/>
    <lineage>
        <taxon>Bacteria</taxon>
        <taxon>Bacillati</taxon>
        <taxon>Bacillota</taxon>
        <taxon>Clostridia</taxon>
        <taxon>Lachnospirales</taxon>
        <taxon>Vallitaleaceae</taxon>
        <taxon>Vallitalea</taxon>
    </lineage>
</organism>
<reference evidence="1" key="1">
    <citation type="submission" date="2022-06" db="EMBL/GenBank/DDBJ databases">
        <title>Vallitalea longa sp. nov., an anaerobic bacterium isolated from marine sediment.</title>
        <authorList>
            <person name="Hirano S."/>
            <person name="Terahara T."/>
            <person name="Mori K."/>
            <person name="Hamada M."/>
            <person name="Matsumoto R."/>
            <person name="Kobayashi T."/>
        </authorList>
    </citation>
    <scope>NUCLEOTIDE SEQUENCE</scope>
    <source>
        <strain evidence="1">SH18-1</strain>
    </source>
</reference>
<keyword evidence="2" id="KW-1185">Reference proteome</keyword>
<dbReference type="Proteomes" id="UP001144256">
    <property type="component" value="Unassembled WGS sequence"/>
</dbReference>
<evidence type="ECO:0008006" key="3">
    <source>
        <dbReference type="Google" id="ProtNLM"/>
    </source>
</evidence>
<proteinExistence type="predicted"/>
<evidence type="ECO:0000313" key="2">
    <source>
        <dbReference type="Proteomes" id="UP001144256"/>
    </source>
</evidence>
<dbReference type="SUPFAM" id="SSF55718">
    <property type="entry name" value="SCP-like"/>
    <property type="match status" value="1"/>
</dbReference>
<name>A0A9W6DI11_9FIRM</name>
<sequence>MQATVRMDNTARQEITNWEDGFTIVIDTYKNGPKVCFVKQGHSLLKKKYEDGMETNIRIMFKSTNVVFKLFTGQLGLDKAYAQNRMIVKGDIFQTLKVVRMFYICECYLFPKFIWSKIISEKPKLTSNSFSVYMATIFGLK</sequence>
<accession>A0A9W6DI11</accession>
<dbReference type="InterPro" id="IPR036527">
    <property type="entry name" value="SCP2_sterol-bd_dom_sf"/>
</dbReference>
<comment type="caution">
    <text evidence="1">The sequence shown here is derived from an EMBL/GenBank/DDBJ whole genome shotgun (WGS) entry which is preliminary data.</text>
</comment>
<dbReference type="AlphaFoldDB" id="A0A9W6DI11"/>
<dbReference type="EMBL" id="BRLB01000016">
    <property type="protein sequence ID" value="GKX31414.1"/>
    <property type="molecule type" value="Genomic_DNA"/>
</dbReference>
<gene>
    <name evidence="1" type="ORF">SH1V18_38940</name>
</gene>